<keyword evidence="2" id="KW-1185">Reference proteome</keyword>
<accession>A0ABP9F074</accession>
<sequence>MINRIFVISSLFISINCNAQITDIKLSDDVKLDRVYLGLVSNTSVNTTDFERENNVSLQAGLMLTYSLSKRLKLRSFGVIKYENDEQAQAFTSYEVIYDISDNINWHFGAVSTPTTELRPNPTTWKSQTETNAQSKIIGGRIGTKVNFELSPNLKILYGFFNHNGIWANHLKLNYKFIKIAGFIEKNTTFLVLDINTKRINSTITFEPNYQFSKSIFINFNRGFSFLLESEYSMIKEKINYGNIGLRKYFLSSNKRLKGFLSIGYNPIGTNQVTGSFAIHI</sequence>
<reference evidence="2" key="1">
    <citation type="journal article" date="2019" name="Int. J. Syst. Evol. Microbiol.">
        <title>The Global Catalogue of Microorganisms (GCM) 10K type strain sequencing project: providing services to taxonomists for standard genome sequencing and annotation.</title>
        <authorList>
            <consortium name="The Broad Institute Genomics Platform"/>
            <consortium name="The Broad Institute Genome Sequencing Center for Infectious Disease"/>
            <person name="Wu L."/>
            <person name="Ma J."/>
        </authorList>
    </citation>
    <scope>NUCLEOTIDE SEQUENCE [LARGE SCALE GENOMIC DNA]</scope>
    <source>
        <strain evidence="2">JCM 18274</strain>
    </source>
</reference>
<proteinExistence type="predicted"/>
<gene>
    <name evidence="1" type="ORF">GCM10023311_07860</name>
</gene>
<evidence type="ECO:0000313" key="1">
    <source>
        <dbReference type="EMBL" id="GAA4886807.1"/>
    </source>
</evidence>
<comment type="caution">
    <text evidence="1">The sequence shown here is derived from an EMBL/GenBank/DDBJ whole genome shotgun (WGS) entry which is preliminary data.</text>
</comment>
<dbReference type="EMBL" id="BAABJH010000001">
    <property type="protein sequence ID" value="GAA4886807.1"/>
    <property type="molecule type" value="Genomic_DNA"/>
</dbReference>
<protein>
    <recommendedName>
        <fullName evidence="3">MetA-pathway of phenol degradation</fullName>
    </recommendedName>
</protein>
<evidence type="ECO:0000313" key="2">
    <source>
        <dbReference type="Proteomes" id="UP001500433"/>
    </source>
</evidence>
<organism evidence="1 2">
    <name type="scientific">Flaviramulus aquimarinus</name>
    <dbReference type="NCBI Taxonomy" id="1170456"/>
    <lineage>
        <taxon>Bacteria</taxon>
        <taxon>Pseudomonadati</taxon>
        <taxon>Bacteroidota</taxon>
        <taxon>Flavobacteriia</taxon>
        <taxon>Flavobacteriales</taxon>
        <taxon>Flavobacteriaceae</taxon>
        <taxon>Flaviramulus</taxon>
    </lineage>
</organism>
<dbReference type="RefSeq" id="WP_345272739.1">
    <property type="nucleotide sequence ID" value="NZ_BAABJH010000001.1"/>
</dbReference>
<dbReference type="Proteomes" id="UP001500433">
    <property type="component" value="Unassembled WGS sequence"/>
</dbReference>
<name>A0ABP9F074_9FLAO</name>
<evidence type="ECO:0008006" key="3">
    <source>
        <dbReference type="Google" id="ProtNLM"/>
    </source>
</evidence>